<dbReference type="PANTHER" id="PTHR30105:SF2">
    <property type="entry name" value="DIVERGENT POLYSACCHARIDE DEACETYLASE SUPERFAMILY"/>
    <property type="match status" value="1"/>
</dbReference>
<dbReference type="Gene3D" id="3.20.20.370">
    <property type="entry name" value="Glycoside hydrolase/deacetylase"/>
    <property type="match status" value="1"/>
</dbReference>
<gene>
    <name evidence="1" type="ORF">GGQ59_002081</name>
</gene>
<evidence type="ECO:0000313" key="1">
    <source>
        <dbReference type="EMBL" id="MBB4659544.1"/>
    </source>
</evidence>
<evidence type="ECO:0000313" key="2">
    <source>
        <dbReference type="Proteomes" id="UP000563524"/>
    </source>
</evidence>
<dbReference type="PANTHER" id="PTHR30105">
    <property type="entry name" value="UNCHARACTERIZED YIBQ-RELATED"/>
    <property type="match status" value="1"/>
</dbReference>
<dbReference type="SUPFAM" id="SSF88713">
    <property type="entry name" value="Glycoside hydrolase/deacetylase"/>
    <property type="match status" value="1"/>
</dbReference>
<dbReference type="AlphaFoldDB" id="A0A840I5S9"/>
<accession>A0A840I5S9</accession>
<reference evidence="1 2" key="1">
    <citation type="submission" date="2020-08" db="EMBL/GenBank/DDBJ databases">
        <title>Genomic Encyclopedia of Type Strains, Phase IV (KMG-IV): sequencing the most valuable type-strain genomes for metagenomic binning, comparative biology and taxonomic classification.</title>
        <authorList>
            <person name="Goeker M."/>
        </authorList>
    </citation>
    <scope>NUCLEOTIDE SEQUENCE [LARGE SCALE GENOMIC DNA]</scope>
    <source>
        <strain evidence="1 2">DSM 102850</strain>
    </source>
</reference>
<dbReference type="Pfam" id="PF04748">
    <property type="entry name" value="Polysacc_deac_2"/>
    <property type="match status" value="1"/>
</dbReference>
<dbReference type="Proteomes" id="UP000563524">
    <property type="component" value="Unassembled WGS sequence"/>
</dbReference>
<dbReference type="GO" id="GO:0005975">
    <property type="term" value="P:carbohydrate metabolic process"/>
    <property type="evidence" value="ECO:0007669"/>
    <property type="project" value="InterPro"/>
</dbReference>
<dbReference type="InterPro" id="IPR011330">
    <property type="entry name" value="Glyco_hydro/deAcase_b/a-brl"/>
</dbReference>
<sequence length="303" mass="31834">MLRGGVRWLLLFVLGLAAGGILGAASGLRSAGDAAVPVIPKALREGATRFAPPAKAEPRRSLRDVRFAPPLARAGRPRIAVVIDDLGLSHNAFARVNALPGPLTLAFLPYGPDAQEMLDSVRPGHEVILHLPTEPVSKTEDAGPDMLRPGDPASIEATLALNLAKLSGFKGVNNHTGSRFTADTDAMSTLLAALNRRGLYFLDSVTTGHPVAHRLAQGKGYRVIERDVFLDSNYDAGATGVKAQLAALEDIAIRDGQAVAIGHPYAATLEALGPWLVTAQARGFELVTAGDLAGERIVSASLR</sequence>
<proteinExistence type="predicted"/>
<name>A0A840I5S9_9PROT</name>
<keyword evidence="2" id="KW-1185">Reference proteome</keyword>
<organism evidence="1 2">
    <name type="scientific">Parvularcula dongshanensis</name>
    <dbReference type="NCBI Taxonomy" id="1173995"/>
    <lineage>
        <taxon>Bacteria</taxon>
        <taxon>Pseudomonadati</taxon>
        <taxon>Pseudomonadota</taxon>
        <taxon>Alphaproteobacteria</taxon>
        <taxon>Parvularculales</taxon>
        <taxon>Parvularculaceae</taxon>
        <taxon>Parvularcula</taxon>
    </lineage>
</organism>
<dbReference type="CDD" id="cd10936">
    <property type="entry name" value="CE4_DAC2"/>
    <property type="match status" value="1"/>
</dbReference>
<dbReference type="RefSeq" id="WP_183818251.1">
    <property type="nucleotide sequence ID" value="NZ_JACHOB010000004.1"/>
</dbReference>
<comment type="caution">
    <text evidence="1">The sequence shown here is derived from an EMBL/GenBank/DDBJ whole genome shotgun (WGS) entry which is preliminary data.</text>
</comment>
<evidence type="ECO:0008006" key="3">
    <source>
        <dbReference type="Google" id="ProtNLM"/>
    </source>
</evidence>
<dbReference type="EMBL" id="JACHOB010000004">
    <property type="protein sequence ID" value="MBB4659544.1"/>
    <property type="molecule type" value="Genomic_DNA"/>
</dbReference>
<dbReference type="InterPro" id="IPR006837">
    <property type="entry name" value="Divergent_DAC"/>
</dbReference>
<protein>
    <recommendedName>
        <fullName evidence="3">Divergent polysaccharide deacetylase family protein</fullName>
    </recommendedName>
</protein>